<dbReference type="InterPro" id="IPR000073">
    <property type="entry name" value="AB_hydrolase_1"/>
</dbReference>
<keyword evidence="1" id="KW-0456">Lyase</keyword>
<dbReference type="PANTHER" id="PTHR42916:SF1">
    <property type="entry name" value="PROTEIN PHYLLO, CHLOROPLASTIC"/>
    <property type="match status" value="1"/>
</dbReference>
<dbReference type="PANTHER" id="PTHR42916">
    <property type="entry name" value="2-SUCCINYL-5-ENOLPYRUVYL-6-HYDROXY-3-CYCLOHEXENE-1-CARBOXYLATE SYNTHASE"/>
    <property type="match status" value="1"/>
</dbReference>
<gene>
    <name evidence="3" type="ORF">LZC94_30605</name>
</gene>
<organism evidence="3 4">
    <name type="scientific">Pendulispora albinea</name>
    <dbReference type="NCBI Taxonomy" id="2741071"/>
    <lineage>
        <taxon>Bacteria</taxon>
        <taxon>Pseudomonadati</taxon>
        <taxon>Myxococcota</taxon>
        <taxon>Myxococcia</taxon>
        <taxon>Myxococcales</taxon>
        <taxon>Sorangiineae</taxon>
        <taxon>Pendulisporaceae</taxon>
        <taxon>Pendulispora</taxon>
    </lineage>
</organism>
<evidence type="ECO:0000313" key="4">
    <source>
        <dbReference type="Proteomes" id="UP001370348"/>
    </source>
</evidence>
<evidence type="ECO:0000313" key="3">
    <source>
        <dbReference type="EMBL" id="WXB12192.1"/>
    </source>
</evidence>
<dbReference type="EMBL" id="CP089984">
    <property type="protein sequence ID" value="WXB12192.1"/>
    <property type="molecule type" value="Genomic_DNA"/>
</dbReference>
<sequence>MLVLLHGFGGAPASWQDVQRELSEPSLAPALLGHDGHSDGSAPIDTFDAEVNRIAAMVPPGSHIVGYSLGGRVALGVAVRHPGRIARCTLISTHPGLVSGDLRAARAAADDGWAERLERDGLASFFAAWESQPMFATQQRLPEETRARQRTIRLAHHPAGLARAMRTLSLGRMPPRWADLFEVQAPVNVVTGSLDATYGALGEQLAAALPLARCTVVPDAGHNVVLEAPRAIARIVMAP</sequence>
<dbReference type="SUPFAM" id="SSF53474">
    <property type="entry name" value="alpha/beta-Hydrolases"/>
    <property type="match status" value="1"/>
</dbReference>
<dbReference type="RefSeq" id="WP_394821808.1">
    <property type="nucleotide sequence ID" value="NZ_CP089984.1"/>
</dbReference>
<evidence type="ECO:0000256" key="1">
    <source>
        <dbReference type="ARBA" id="ARBA00023239"/>
    </source>
</evidence>
<dbReference type="InterPro" id="IPR029058">
    <property type="entry name" value="AB_hydrolase_fold"/>
</dbReference>
<dbReference type="Proteomes" id="UP001370348">
    <property type="component" value="Chromosome"/>
</dbReference>
<name>A0ABZ2LT85_9BACT</name>
<dbReference type="GO" id="GO:0016787">
    <property type="term" value="F:hydrolase activity"/>
    <property type="evidence" value="ECO:0007669"/>
    <property type="project" value="UniProtKB-KW"/>
</dbReference>
<reference evidence="3 4" key="1">
    <citation type="submission" date="2021-12" db="EMBL/GenBank/DDBJ databases">
        <title>Discovery of the Pendulisporaceae a myxobacterial family with distinct sporulation behavior and unique specialized metabolism.</title>
        <authorList>
            <person name="Garcia R."/>
            <person name="Popoff A."/>
            <person name="Bader C.D."/>
            <person name="Loehr J."/>
            <person name="Walesch S."/>
            <person name="Walt C."/>
            <person name="Boldt J."/>
            <person name="Bunk B."/>
            <person name="Haeckl F.J.F.P.J."/>
            <person name="Gunesch A.P."/>
            <person name="Birkelbach J."/>
            <person name="Nuebel U."/>
            <person name="Pietschmann T."/>
            <person name="Bach T."/>
            <person name="Mueller R."/>
        </authorList>
    </citation>
    <scope>NUCLEOTIDE SEQUENCE [LARGE SCALE GENOMIC DNA]</scope>
    <source>
        <strain evidence="3 4">MSr11954</strain>
    </source>
</reference>
<keyword evidence="4" id="KW-1185">Reference proteome</keyword>
<proteinExistence type="predicted"/>
<dbReference type="Gene3D" id="3.40.50.1820">
    <property type="entry name" value="alpha/beta hydrolase"/>
    <property type="match status" value="1"/>
</dbReference>
<feature type="domain" description="AB hydrolase-1" evidence="2">
    <location>
        <begin position="2"/>
        <end position="234"/>
    </location>
</feature>
<dbReference type="Pfam" id="PF12697">
    <property type="entry name" value="Abhydrolase_6"/>
    <property type="match status" value="1"/>
</dbReference>
<protein>
    <submittedName>
        <fullName evidence="3">Alpha/beta fold hydrolase</fullName>
    </submittedName>
</protein>
<evidence type="ECO:0000259" key="2">
    <source>
        <dbReference type="Pfam" id="PF12697"/>
    </source>
</evidence>
<accession>A0ABZ2LT85</accession>
<keyword evidence="3" id="KW-0378">Hydrolase</keyword>